<dbReference type="AlphaFoldDB" id="A0A662DEZ3"/>
<protein>
    <recommendedName>
        <fullName evidence="5">[Ribosomal protein bS18]-alanine N-acetyltransferase</fullName>
        <ecNumber evidence="5">2.3.1.266</ecNumber>
    </recommendedName>
</protein>
<comment type="subcellular location">
    <subcellularLocation>
        <location evidence="5">Cytoplasm</location>
    </subcellularLocation>
</comment>
<evidence type="ECO:0000259" key="6">
    <source>
        <dbReference type="PROSITE" id="PS51186"/>
    </source>
</evidence>
<keyword evidence="2 5" id="KW-0963">Cytoplasm</keyword>
<comment type="similarity">
    <text evidence="1 5">Belongs to the acetyltransferase family. RimI subfamily.</text>
</comment>
<evidence type="ECO:0000256" key="2">
    <source>
        <dbReference type="ARBA" id="ARBA00022490"/>
    </source>
</evidence>
<dbReference type="InterPro" id="IPR006464">
    <property type="entry name" value="AcTrfase_RimI/Ard1"/>
</dbReference>
<dbReference type="NCBIfam" id="TIGR01575">
    <property type="entry name" value="rimI"/>
    <property type="match status" value="1"/>
</dbReference>
<dbReference type="CDD" id="cd04301">
    <property type="entry name" value="NAT_SF"/>
    <property type="match status" value="1"/>
</dbReference>
<dbReference type="GO" id="GO:0005737">
    <property type="term" value="C:cytoplasm"/>
    <property type="evidence" value="ECO:0007669"/>
    <property type="project" value="UniProtKB-SubCell"/>
</dbReference>
<dbReference type="GO" id="GO:0008999">
    <property type="term" value="F:protein-N-terminal-alanine acetyltransferase activity"/>
    <property type="evidence" value="ECO:0007669"/>
    <property type="project" value="UniProtKB-EC"/>
</dbReference>
<evidence type="ECO:0000313" key="8">
    <source>
        <dbReference type="Proteomes" id="UP000267654"/>
    </source>
</evidence>
<dbReference type="SUPFAM" id="SSF55729">
    <property type="entry name" value="Acyl-CoA N-acyltransferases (Nat)"/>
    <property type="match status" value="1"/>
</dbReference>
<evidence type="ECO:0000256" key="5">
    <source>
        <dbReference type="RuleBase" id="RU363094"/>
    </source>
</evidence>
<evidence type="ECO:0000313" key="7">
    <source>
        <dbReference type="EMBL" id="RLE13428.1"/>
    </source>
</evidence>
<organism evidence="7 8">
    <name type="scientific">Aerophobetes bacterium</name>
    <dbReference type="NCBI Taxonomy" id="2030807"/>
    <lineage>
        <taxon>Bacteria</taxon>
        <taxon>Candidatus Aerophobota</taxon>
    </lineage>
</organism>
<dbReference type="Gene3D" id="3.40.630.30">
    <property type="match status" value="1"/>
</dbReference>
<dbReference type="Pfam" id="PF00583">
    <property type="entry name" value="Acetyltransf_1"/>
    <property type="match status" value="1"/>
</dbReference>
<feature type="domain" description="N-acetyltransferase" evidence="6">
    <location>
        <begin position="4"/>
        <end position="148"/>
    </location>
</feature>
<dbReference type="PANTHER" id="PTHR43420:SF44">
    <property type="entry name" value="ACETYLTRANSFERASE YPEA"/>
    <property type="match status" value="1"/>
</dbReference>
<dbReference type="Proteomes" id="UP000267654">
    <property type="component" value="Unassembled WGS sequence"/>
</dbReference>
<dbReference type="InterPro" id="IPR016181">
    <property type="entry name" value="Acyl_CoA_acyltransferase"/>
</dbReference>
<comment type="function">
    <text evidence="5">Acetylates the N-terminal alanine of ribosomal protein bS18.</text>
</comment>
<keyword evidence="4 7" id="KW-0012">Acyltransferase</keyword>
<name>A0A662DEZ3_UNCAE</name>
<keyword evidence="3 7" id="KW-0808">Transferase</keyword>
<gene>
    <name evidence="7" type="primary">rimI</name>
    <name evidence="7" type="ORF">DRI96_03010</name>
</gene>
<dbReference type="PROSITE" id="PS51186">
    <property type="entry name" value="GNAT"/>
    <property type="match status" value="1"/>
</dbReference>
<evidence type="ECO:0000256" key="4">
    <source>
        <dbReference type="ARBA" id="ARBA00023315"/>
    </source>
</evidence>
<dbReference type="InterPro" id="IPR050680">
    <property type="entry name" value="YpeA/RimI_acetyltransf"/>
</dbReference>
<sequence length="148" mass="17702">MQEINIRPMRERDIPEIGNIERLCFPSPWTSQLFALELKREGFAYYWIIELKGKVVGYAGYWKIQDEAHIVTFAIHPLYRGRGLGKILLDYILKDIQNRGIKKVTLEVRESNKVAQRLYEKFGFKKIAIRPRYYQDKNEDAFIYWKIL</sequence>
<evidence type="ECO:0000256" key="3">
    <source>
        <dbReference type="ARBA" id="ARBA00022679"/>
    </source>
</evidence>
<comment type="catalytic activity">
    <reaction evidence="5">
        <text>N-terminal L-alanyl-[ribosomal protein bS18] + acetyl-CoA = N-terminal N(alpha)-acetyl-L-alanyl-[ribosomal protein bS18] + CoA + H(+)</text>
        <dbReference type="Rhea" id="RHEA:43756"/>
        <dbReference type="Rhea" id="RHEA-COMP:10676"/>
        <dbReference type="Rhea" id="RHEA-COMP:10677"/>
        <dbReference type="ChEBI" id="CHEBI:15378"/>
        <dbReference type="ChEBI" id="CHEBI:57287"/>
        <dbReference type="ChEBI" id="CHEBI:57288"/>
        <dbReference type="ChEBI" id="CHEBI:64718"/>
        <dbReference type="ChEBI" id="CHEBI:83683"/>
        <dbReference type="EC" id="2.3.1.266"/>
    </reaction>
</comment>
<reference evidence="7 8" key="1">
    <citation type="submission" date="2018-06" db="EMBL/GenBank/DDBJ databases">
        <title>Extensive metabolic versatility and redundancy in microbially diverse, dynamic hydrothermal sediments.</title>
        <authorList>
            <person name="Dombrowski N."/>
            <person name="Teske A."/>
            <person name="Baker B.J."/>
        </authorList>
    </citation>
    <scope>NUCLEOTIDE SEQUENCE [LARGE SCALE GENOMIC DNA]</scope>
    <source>
        <strain evidence="7">B19_G9</strain>
    </source>
</reference>
<dbReference type="EMBL" id="QMQB01000090">
    <property type="protein sequence ID" value="RLE13428.1"/>
    <property type="molecule type" value="Genomic_DNA"/>
</dbReference>
<dbReference type="InterPro" id="IPR000182">
    <property type="entry name" value="GNAT_dom"/>
</dbReference>
<dbReference type="EC" id="2.3.1.266" evidence="5"/>
<accession>A0A662DEZ3</accession>
<proteinExistence type="inferred from homology"/>
<dbReference type="PANTHER" id="PTHR43420">
    <property type="entry name" value="ACETYLTRANSFERASE"/>
    <property type="match status" value="1"/>
</dbReference>
<evidence type="ECO:0000256" key="1">
    <source>
        <dbReference type="ARBA" id="ARBA00005395"/>
    </source>
</evidence>
<comment type="caution">
    <text evidence="7">The sequence shown here is derived from an EMBL/GenBank/DDBJ whole genome shotgun (WGS) entry which is preliminary data.</text>
</comment>